<dbReference type="InterPro" id="IPR011990">
    <property type="entry name" value="TPR-like_helical_dom_sf"/>
</dbReference>
<gene>
    <name evidence="3" type="ORF">I8J30_20560</name>
</gene>
<dbReference type="InterPro" id="IPR041656">
    <property type="entry name" value="TPR_5"/>
</dbReference>
<dbReference type="SMART" id="SM00028">
    <property type="entry name" value="TPR"/>
    <property type="match status" value="2"/>
</dbReference>
<keyword evidence="1" id="KW-0802">TPR repeat</keyword>
<protein>
    <submittedName>
        <fullName evidence="3">Tetratricopeptide repeat protein</fullName>
    </submittedName>
</protein>
<evidence type="ECO:0000313" key="3">
    <source>
        <dbReference type="EMBL" id="MBP3965122.1"/>
    </source>
</evidence>
<sequence>MDDLHKAISLREAGQLEEARQLLLTLVKKDVDNPQVWYQCAWAHDVLELEREAIPYYRQALALGITGKDRQGAYLGLGSTFRVLGEYTEAKAIFEQGLSEFPECRVLHVFYAMVLYNLKDFSAAMAIMLRELAETSEDAGIRDYKRAILYYSVKLDEVLDVQ</sequence>
<keyword evidence="4" id="KW-1185">Reference proteome</keyword>
<evidence type="ECO:0000313" key="4">
    <source>
        <dbReference type="Proteomes" id="UP000673394"/>
    </source>
</evidence>
<reference evidence="3 4" key="1">
    <citation type="submission" date="2021-04" db="EMBL/GenBank/DDBJ databases">
        <title>Paenibacillus sp. DLE-14 whole genome sequence.</title>
        <authorList>
            <person name="Ham Y.J."/>
        </authorList>
    </citation>
    <scope>NUCLEOTIDE SEQUENCE [LARGE SCALE GENOMIC DNA]</scope>
    <source>
        <strain evidence="3 4">DLE-14</strain>
    </source>
</reference>
<accession>A0ABS5CH28</accession>
<feature type="repeat" description="TPR" evidence="1">
    <location>
        <begin position="71"/>
        <end position="104"/>
    </location>
</feature>
<dbReference type="SUPFAM" id="SSF48452">
    <property type="entry name" value="TPR-like"/>
    <property type="match status" value="1"/>
</dbReference>
<dbReference type="InterPro" id="IPR019734">
    <property type="entry name" value="TPR_rpt"/>
</dbReference>
<evidence type="ECO:0000256" key="1">
    <source>
        <dbReference type="PROSITE-ProRule" id="PRU00339"/>
    </source>
</evidence>
<comment type="caution">
    <text evidence="3">The sequence shown here is derived from an EMBL/GenBank/DDBJ whole genome shotgun (WGS) entry which is preliminary data.</text>
</comment>
<dbReference type="Proteomes" id="UP000673394">
    <property type="component" value="Unassembled WGS sequence"/>
</dbReference>
<evidence type="ECO:0000259" key="2">
    <source>
        <dbReference type="Pfam" id="PF12688"/>
    </source>
</evidence>
<proteinExistence type="predicted"/>
<dbReference type="Pfam" id="PF12688">
    <property type="entry name" value="TPR_5"/>
    <property type="match status" value="1"/>
</dbReference>
<dbReference type="PROSITE" id="PS50005">
    <property type="entry name" value="TPR"/>
    <property type="match status" value="1"/>
</dbReference>
<dbReference type="Gene3D" id="1.25.40.10">
    <property type="entry name" value="Tetratricopeptide repeat domain"/>
    <property type="match status" value="1"/>
</dbReference>
<organism evidence="3 4">
    <name type="scientific">Paenibacillus lignilyticus</name>
    <dbReference type="NCBI Taxonomy" id="1172615"/>
    <lineage>
        <taxon>Bacteria</taxon>
        <taxon>Bacillati</taxon>
        <taxon>Bacillota</taxon>
        <taxon>Bacilli</taxon>
        <taxon>Bacillales</taxon>
        <taxon>Paenibacillaceae</taxon>
        <taxon>Paenibacillus</taxon>
    </lineage>
</organism>
<dbReference type="RefSeq" id="WP_210661326.1">
    <property type="nucleotide sequence ID" value="NZ_JAGKSP010000009.1"/>
</dbReference>
<feature type="domain" description="Tetratrico peptide repeat group 5" evidence="2">
    <location>
        <begin position="35"/>
        <end position="153"/>
    </location>
</feature>
<dbReference type="EMBL" id="JAGKSP010000009">
    <property type="protein sequence ID" value="MBP3965122.1"/>
    <property type="molecule type" value="Genomic_DNA"/>
</dbReference>
<name>A0ABS5CH28_9BACL</name>